<dbReference type="AlphaFoldDB" id="A0A1I6UKW3"/>
<accession>A0A1I6UKW3</accession>
<evidence type="ECO:0000313" key="2">
    <source>
        <dbReference type="EMBL" id="SFT02048.1"/>
    </source>
</evidence>
<keyword evidence="1" id="KW-0812">Transmembrane</keyword>
<keyword evidence="1" id="KW-1133">Transmembrane helix</keyword>
<dbReference type="RefSeq" id="WP_093366492.1">
    <property type="nucleotide sequence ID" value="NZ_FOZZ01000009.1"/>
</dbReference>
<dbReference type="STRING" id="683125.SAMN05660206_10970"/>
<feature type="transmembrane region" description="Helical" evidence="1">
    <location>
        <begin position="36"/>
        <end position="57"/>
    </location>
</feature>
<name>A0A1I6UKW3_9SPHI</name>
<keyword evidence="1" id="KW-0472">Membrane</keyword>
<keyword evidence="3" id="KW-1185">Reference proteome</keyword>
<reference evidence="2 3" key="1">
    <citation type="submission" date="2016-10" db="EMBL/GenBank/DDBJ databases">
        <authorList>
            <person name="de Groot N.N."/>
        </authorList>
    </citation>
    <scope>NUCLEOTIDE SEQUENCE [LARGE SCALE GENOMIC DNA]</scope>
    <source>
        <strain evidence="2 3">DSM 22789</strain>
    </source>
</reference>
<feature type="transmembrane region" description="Helical" evidence="1">
    <location>
        <begin position="119"/>
        <end position="140"/>
    </location>
</feature>
<feature type="transmembrane region" description="Helical" evidence="1">
    <location>
        <begin position="152"/>
        <end position="177"/>
    </location>
</feature>
<dbReference type="Proteomes" id="UP000198785">
    <property type="component" value="Unassembled WGS sequence"/>
</dbReference>
<sequence>MDGLDLLKQHWDKDQNFPKIDKEEIRRMLHKSSSSIVKWIFIISIIELILGTLFSLSMPRAPFNETETIVLNIVSVMFYLVILYFITRFFTLYRKIKVNDSVKQLMENIIRTRRVGQSYIKFNIIIFTLAFMSGGIYGILESANKDGDPVLPTFAIAVFLCITALFVALLIFFYRLIYGRLLRKLKKNYEELIELEDGIKE</sequence>
<evidence type="ECO:0000313" key="3">
    <source>
        <dbReference type="Proteomes" id="UP000198785"/>
    </source>
</evidence>
<dbReference type="EMBL" id="FOZZ01000009">
    <property type="protein sequence ID" value="SFT02048.1"/>
    <property type="molecule type" value="Genomic_DNA"/>
</dbReference>
<feature type="transmembrane region" description="Helical" evidence="1">
    <location>
        <begin position="69"/>
        <end position="87"/>
    </location>
</feature>
<gene>
    <name evidence="2" type="ORF">SAMN05660206_10970</name>
</gene>
<proteinExistence type="predicted"/>
<organism evidence="2 3">
    <name type="scientific">Sphingobacterium wenxiniae</name>
    <dbReference type="NCBI Taxonomy" id="683125"/>
    <lineage>
        <taxon>Bacteria</taxon>
        <taxon>Pseudomonadati</taxon>
        <taxon>Bacteroidota</taxon>
        <taxon>Sphingobacteriia</taxon>
        <taxon>Sphingobacteriales</taxon>
        <taxon>Sphingobacteriaceae</taxon>
        <taxon>Sphingobacterium</taxon>
    </lineage>
</organism>
<evidence type="ECO:0000256" key="1">
    <source>
        <dbReference type="SAM" id="Phobius"/>
    </source>
</evidence>
<dbReference type="OrthoDB" id="709028at2"/>
<protein>
    <submittedName>
        <fullName evidence="2">Uncharacterized protein</fullName>
    </submittedName>
</protein>